<dbReference type="EMBL" id="JACEIK010007704">
    <property type="protein sequence ID" value="MCE3050573.1"/>
    <property type="molecule type" value="Genomic_DNA"/>
</dbReference>
<keyword evidence="2" id="KW-1185">Reference proteome</keyword>
<protein>
    <submittedName>
        <fullName evidence="1">Uncharacterized protein</fullName>
    </submittedName>
</protein>
<gene>
    <name evidence="1" type="ORF">HAX54_047587</name>
</gene>
<feature type="non-terminal residue" evidence="1">
    <location>
        <position position="1"/>
    </location>
</feature>
<evidence type="ECO:0000313" key="2">
    <source>
        <dbReference type="Proteomes" id="UP000823775"/>
    </source>
</evidence>
<evidence type="ECO:0000313" key="1">
    <source>
        <dbReference type="EMBL" id="MCE3050573.1"/>
    </source>
</evidence>
<proteinExistence type="predicted"/>
<sequence>EFVALLKLGEYHDEYLQELGIACVVNAKMDTALDLRSFDALRIITGDSLIIRELLFQFTCVLPRTDGLSVFRRLILWLADVPP</sequence>
<comment type="caution">
    <text evidence="1">The sequence shown here is derived from an EMBL/GenBank/DDBJ whole genome shotgun (WGS) entry which is preliminary data.</text>
</comment>
<name>A0ABS8WIE1_DATST</name>
<dbReference type="Proteomes" id="UP000823775">
    <property type="component" value="Unassembled WGS sequence"/>
</dbReference>
<feature type="non-terminal residue" evidence="1">
    <location>
        <position position="83"/>
    </location>
</feature>
<accession>A0ABS8WIE1</accession>
<organism evidence="1 2">
    <name type="scientific">Datura stramonium</name>
    <name type="common">Jimsonweed</name>
    <name type="synonym">Common thornapple</name>
    <dbReference type="NCBI Taxonomy" id="4076"/>
    <lineage>
        <taxon>Eukaryota</taxon>
        <taxon>Viridiplantae</taxon>
        <taxon>Streptophyta</taxon>
        <taxon>Embryophyta</taxon>
        <taxon>Tracheophyta</taxon>
        <taxon>Spermatophyta</taxon>
        <taxon>Magnoliopsida</taxon>
        <taxon>eudicotyledons</taxon>
        <taxon>Gunneridae</taxon>
        <taxon>Pentapetalae</taxon>
        <taxon>asterids</taxon>
        <taxon>lamiids</taxon>
        <taxon>Solanales</taxon>
        <taxon>Solanaceae</taxon>
        <taxon>Solanoideae</taxon>
        <taxon>Datureae</taxon>
        <taxon>Datura</taxon>
    </lineage>
</organism>
<reference evidence="1 2" key="1">
    <citation type="journal article" date="2021" name="BMC Genomics">
        <title>Datura genome reveals duplications of psychoactive alkaloid biosynthetic genes and high mutation rate following tissue culture.</title>
        <authorList>
            <person name="Rajewski A."/>
            <person name="Carter-House D."/>
            <person name="Stajich J."/>
            <person name="Litt A."/>
        </authorList>
    </citation>
    <scope>NUCLEOTIDE SEQUENCE [LARGE SCALE GENOMIC DNA]</scope>
    <source>
        <strain evidence="1">AR-01</strain>
    </source>
</reference>